<dbReference type="AlphaFoldDB" id="A0A6J3MFL5"/>
<feature type="transmembrane region" description="Helical" evidence="9">
    <location>
        <begin position="427"/>
        <end position="449"/>
    </location>
</feature>
<dbReference type="Pfam" id="PF00474">
    <property type="entry name" value="SSF"/>
    <property type="match status" value="1"/>
</dbReference>
<evidence type="ECO:0000256" key="4">
    <source>
        <dbReference type="ARBA" id="ARBA00022692"/>
    </source>
</evidence>
<dbReference type="Proteomes" id="UP000504637">
    <property type="component" value="Unplaced"/>
</dbReference>
<dbReference type="NCBIfam" id="TIGR00813">
    <property type="entry name" value="sss"/>
    <property type="match status" value="1"/>
</dbReference>
<dbReference type="CDD" id="cd11476">
    <property type="entry name" value="SLC5sbd_DUR3"/>
    <property type="match status" value="1"/>
</dbReference>
<evidence type="ECO:0000256" key="3">
    <source>
        <dbReference type="ARBA" id="ARBA00022448"/>
    </source>
</evidence>
<feature type="transmembrane region" description="Helical" evidence="9">
    <location>
        <begin position="495"/>
        <end position="516"/>
    </location>
</feature>
<feature type="transmembrane region" description="Helical" evidence="9">
    <location>
        <begin position="577"/>
        <end position="597"/>
    </location>
</feature>
<keyword evidence="10" id="KW-1185">Reference proteome</keyword>
<gene>
    <name evidence="11" type="ORF">K489DRAFT_164613</name>
</gene>
<evidence type="ECO:0000256" key="9">
    <source>
        <dbReference type="SAM" id="Phobius"/>
    </source>
</evidence>
<organism evidence="11">
    <name type="scientific">Dissoconium aciculare CBS 342.82</name>
    <dbReference type="NCBI Taxonomy" id="1314786"/>
    <lineage>
        <taxon>Eukaryota</taxon>
        <taxon>Fungi</taxon>
        <taxon>Dikarya</taxon>
        <taxon>Ascomycota</taxon>
        <taxon>Pezizomycotina</taxon>
        <taxon>Dothideomycetes</taxon>
        <taxon>Dothideomycetidae</taxon>
        <taxon>Mycosphaerellales</taxon>
        <taxon>Dissoconiaceae</taxon>
        <taxon>Dissoconium</taxon>
    </lineage>
</organism>
<protein>
    <submittedName>
        <fullName evidence="11">Na+/solute symporter</fullName>
    </submittedName>
</protein>
<evidence type="ECO:0000256" key="5">
    <source>
        <dbReference type="ARBA" id="ARBA00022989"/>
    </source>
</evidence>
<keyword evidence="3" id="KW-0813">Transport</keyword>
<accession>A0A6J3MFL5</accession>
<evidence type="ECO:0000256" key="2">
    <source>
        <dbReference type="ARBA" id="ARBA00006434"/>
    </source>
</evidence>
<feature type="transmembrane region" description="Helical" evidence="9">
    <location>
        <begin position="12"/>
        <end position="34"/>
    </location>
</feature>
<reference evidence="11" key="1">
    <citation type="submission" date="2020-01" db="EMBL/GenBank/DDBJ databases">
        <authorList>
            <consortium name="DOE Joint Genome Institute"/>
            <person name="Haridas S."/>
            <person name="Albert R."/>
            <person name="Binder M."/>
            <person name="Bloem J."/>
            <person name="Labutti K."/>
            <person name="Salamov A."/>
            <person name="Andreopoulos B."/>
            <person name="Baker S.E."/>
            <person name="Barry K."/>
            <person name="Bills G."/>
            <person name="Bluhm B.H."/>
            <person name="Cannon C."/>
            <person name="Castanera R."/>
            <person name="Culley D.E."/>
            <person name="Daum C."/>
            <person name="Ezra D."/>
            <person name="Gonzalez J.B."/>
            <person name="Henrissat B."/>
            <person name="Kuo A."/>
            <person name="Liang C."/>
            <person name="Lipzen A."/>
            <person name="Lutzoni F."/>
            <person name="Magnuson J."/>
            <person name="Mondo S."/>
            <person name="Nolan M."/>
            <person name="Ohm R."/>
            <person name="Pangilinan J."/>
            <person name="Park H.-J."/>
            <person name="Ramirez L."/>
            <person name="Alfaro M."/>
            <person name="Sun H."/>
            <person name="Tritt A."/>
            <person name="Yoshinaga Y."/>
            <person name="Zwiers L.-H."/>
            <person name="Turgeon B.G."/>
            <person name="Goodwin S.B."/>
            <person name="Spatafora J.W."/>
            <person name="Crous P.W."/>
            <person name="Grigoriev I.V."/>
        </authorList>
    </citation>
    <scope>NUCLEOTIDE SEQUENCE</scope>
    <source>
        <strain evidence="11">CBS 342.82</strain>
    </source>
</reference>
<dbReference type="InterPro" id="IPR001734">
    <property type="entry name" value="Na/solute_symporter"/>
</dbReference>
<feature type="transmembrane region" description="Helical" evidence="9">
    <location>
        <begin position="396"/>
        <end position="421"/>
    </location>
</feature>
<dbReference type="Gene3D" id="1.20.1730.10">
    <property type="entry name" value="Sodium/glucose cotransporter"/>
    <property type="match status" value="1"/>
</dbReference>
<dbReference type="GO" id="GO:0005886">
    <property type="term" value="C:plasma membrane"/>
    <property type="evidence" value="ECO:0007669"/>
    <property type="project" value="TreeGrafter"/>
</dbReference>
<dbReference type="InterPro" id="IPR031155">
    <property type="entry name" value="DUR"/>
</dbReference>
<dbReference type="PANTHER" id="PTHR46154">
    <property type="match status" value="1"/>
</dbReference>
<dbReference type="GO" id="GO:0015606">
    <property type="term" value="F:spermidine transmembrane transporter activity"/>
    <property type="evidence" value="ECO:0007669"/>
    <property type="project" value="TreeGrafter"/>
</dbReference>
<dbReference type="RefSeq" id="XP_033462703.1">
    <property type="nucleotide sequence ID" value="XM_033599320.1"/>
</dbReference>
<keyword evidence="4 9" id="KW-0812">Transmembrane</keyword>
<evidence type="ECO:0000256" key="1">
    <source>
        <dbReference type="ARBA" id="ARBA00004141"/>
    </source>
</evidence>
<dbReference type="PROSITE" id="PS50283">
    <property type="entry name" value="NA_SOLUT_SYMP_3"/>
    <property type="match status" value="1"/>
</dbReference>
<feature type="transmembrane region" description="Helical" evidence="9">
    <location>
        <begin position="609"/>
        <end position="633"/>
    </location>
</feature>
<evidence type="ECO:0000256" key="7">
    <source>
        <dbReference type="RuleBase" id="RU362091"/>
    </source>
</evidence>
<dbReference type="GO" id="GO:0015204">
    <property type="term" value="F:urea transmembrane transporter activity"/>
    <property type="evidence" value="ECO:0007669"/>
    <property type="project" value="InterPro"/>
</dbReference>
<dbReference type="FunFam" id="1.20.1730.10:FF:000006">
    <property type="entry name" value="Urea active transporter"/>
    <property type="match status" value="1"/>
</dbReference>
<feature type="transmembrane region" description="Helical" evidence="9">
    <location>
        <begin position="456"/>
        <end position="475"/>
    </location>
</feature>
<comment type="subcellular location">
    <subcellularLocation>
        <location evidence="1">Membrane</location>
        <topology evidence="1">Multi-pass membrane protein</topology>
    </subcellularLocation>
</comment>
<feature type="transmembrane region" description="Helical" evidence="9">
    <location>
        <begin position="127"/>
        <end position="151"/>
    </location>
</feature>
<dbReference type="OrthoDB" id="6132759at2759"/>
<evidence type="ECO:0000313" key="10">
    <source>
        <dbReference type="Proteomes" id="UP000504637"/>
    </source>
</evidence>
<keyword evidence="6 9" id="KW-0472">Membrane</keyword>
<dbReference type="PANTHER" id="PTHR46154:SF4">
    <property type="entry name" value="UREA ACTIVE TRANSPORTER"/>
    <property type="match status" value="1"/>
</dbReference>
<dbReference type="GeneID" id="54357119"/>
<feature type="transmembrane region" description="Helical" evidence="9">
    <location>
        <begin position="295"/>
        <end position="315"/>
    </location>
</feature>
<feature type="transmembrane region" description="Helical" evidence="9">
    <location>
        <begin position="194"/>
        <end position="213"/>
    </location>
</feature>
<comment type="similarity">
    <text evidence="2 7">Belongs to the sodium:solute symporter (SSF) (TC 2.A.21) family.</text>
</comment>
<feature type="region of interest" description="Disordered" evidence="8">
    <location>
        <begin position="547"/>
        <end position="567"/>
    </location>
</feature>
<dbReference type="InterPro" id="IPR038377">
    <property type="entry name" value="Na/Glc_symporter_sf"/>
</dbReference>
<keyword evidence="5 9" id="KW-1133">Transmembrane helix</keyword>
<evidence type="ECO:0000313" key="11">
    <source>
        <dbReference type="RefSeq" id="XP_033462703.1"/>
    </source>
</evidence>
<feature type="transmembrane region" description="Helical" evidence="9">
    <location>
        <begin position="89"/>
        <end position="107"/>
    </location>
</feature>
<name>A0A6J3MFL5_9PEZI</name>
<evidence type="ECO:0000256" key="8">
    <source>
        <dbReference type="SAM" id="MobiDB-lite"/>
    </source>
</evidence>
<proteinExistence type="inferred from homology"/>
<evidence type="ECO:0000256" key="6">
    <source>
        <dbReference type="ARBA" id="ARBA00023136"/>
    </source>
</evidence>
<reference evidence="11" key="2">
    <citation type="submission" date="2020-04" db="EMBL/GenBank/DDBJ databases">
        <authorList>
            <consortium name="NCBI Genome Project"/>
        </authorList>
    </citation>
    <scope>NUCLEOTIDE SEQUENCE</scope>
    <source>
        <strain evidence="11">CBS 342.82</strain>
    </source>
</reference>
<sequence length="693" mass="73653">MSSTPPLSQATGYGVIIGLGFLFAFGMMLTTFVLKRYNNELQTSEVFSTAGRTVKSGLVASAVVSSWTWAATLLQSSSVAYNYGVSGPFWYASGATVQVILFATLAIELKRKAPNAHTFLEAIRARYGAVTHGVYIVFGLLTNILVTAMLLTGGSAVVTSLTGVPTAAACFLLPVGVVLYTMFGGIKATFLTDYVHTVMIIIILMIFAFTAYATSDLLGSPGAVYDLLVAAAERHPVEGNAQGSYLTMQSKEGAIFFVINIVGNFGTVFCDNGYYNKAIAASPVHALPGYISGGLSWFAIPWLAATTMGLAAIALETNPAFPTFPARMAAADVSAGLVLPNAAVAMLGSGGAAATLLLIFMAVTSAMSAELIAVSSIFTYDIYQSYINPAATGKKLIYMSHMSCVVFAIIMAGFSTGLYYIGISMGYLYLMMGVIISGAVLPASLTLLWSRQSWAAATFTPPLALVCSLIAWLVTAKREFGELSVIATGSNNPMLAGNVVALLTPLVFSPLLSFVFKTPQYDWQTMHEIRKGDDSDLAAAAHMDPESIPGSEHAVSPAQRQAAEEEEQRKLSRAAKIARTLTIVLTLALLVLWPMPLYGSGYVFSKSFFTGWVTVGIIWLFGTALAVGVYPVWEGRRTSVRTIKAIFKDLTGGQGRVTHGRATVLDTEGEKPGVMNDKKGSITPPEVEVAVSR</sequence>
<reference evidence="11" key="3">
    <citation type="submission" date="2025-08" db="UniProtKB">
        <authorList>
            <consortium name="RefSeq"/>
        </authorList>
    </citation>
    <scope>IDENTIFICATION</scope>
    <source>
        <strain evidence="11">CBS 342.82</strain>
    </source>
</reference>
<feature type="transmembrane region" description="Helical" evidence="9">
    <location>
        <begin position="163"/>
        <end position="182"/>
    </location>
</feature>
<dbReference type="GO" id="GO:0015489">
    <property type="term" value="F:putrescine transmembrane transporter activity"/>
    <property type="evidence" value="ECO:0007669"/>
    <property type="project" value="TreeGrafter"/>
</dbReference>